<evidence type="ECO:0000313" key="2">
    <source>
        <dbReference type="Proteomes" id="UP000198862"/>
    </source>
</evidence>
<dbReference type="InterPro" id="IPR029033">
    <property type="entry name" value="His_PPase_superfam"/>
</dbReference>
<dbReference type="RefSeq" id="WP_091987326.1">
    <property type="nucleotide sequence ID" value="NZ_FOLO01000033.1"/>
</dbReference>
<keyword evidence="2" id="KW-1185">Reference proteome</keyword>
<dbReference type="AlphaFoldDB" id="A0A1I1PY57"/>
<dbReference type="GO" id="GO:0005737">
    <property type="term" value="C:cytoplasm"/>
    <property type="evidence" value="ECO:0007669"/>
    <property type="project" value="InterPro"/>
</dbReference>
<gene>
    <name evidence="1" type="ORF">SAMN02745724_03503</name>
</gene>
<reference evidence="1 2" key="1">
    <citation type="submission" date="2016-10" db="EMBL/GenBank/DDBJ databases">
        <authorList>
            <person name="de Groot N.N."/>
        </authorList>
    </citation>
    <scope>NUCLEOTIDE SEQUENCE [LARGE SCALE GENOMIC DNA]</scope>
    <source>
        <strain evidence="1 2">DSM 6059</strain>
    </source>
</reference>
<dbReference type="SMART" id="SM00855">
    <property type="entry name" value="PGAM"/>
    <property type="match status" value="1"/>
</dbReference>
<protein>
    <submittedName>
        <fullName evidence="1">Phosphohistidine phosphatase, SixA</fullName>
    </submittedName>
</protein>
<dbReference type="EMBL" id="FOLO01000033">
    <property type="protein sequence ID" value="SFD10840.1"/>
    <property type="molecule type" value="Genomic_DNA"/>
</dbReference>
<organism evidence="1 2">
    <name type="scientific">Pseudoalteromonas denitrificans DSM 6059</name>
    <dbReference type="NCBI Taxonomy" id="1123010"/>
    <lineage>
        <taxon>Bacteria</taxon>
        <taxon>Pseudomonadati</taxon>
        <taxon>Pseudomonadota</taxon>
        <taxon>Gammaproteobacteria</taxon>
        <taxon>Alteromonadales</taxon>
        <taxon>Pseudoalteromonadaceae</taxon>
        <taxon>Pseudoalteromonas</taxon>
    </lineage>
</organism>
<dbReference type="InterPro" id="IPR013078">
    <property type="entry name" value="His_Pase_superF_clade-1"/>
</dbReference>
<dbReference type="Proteomes" id="UP000198862">
    <property type="component" value="Unassembled WGS sequence"/>
</dbReference>
<dbReference type="Gene3D" id="3.40.50.1240">
    <property type="entry name" value="Phosphoglycerate mutase-like"/>
    <property type="match status" value="1"/>
</dbReference>
<dbReference type="NCBIfam" id="TIGR00249">
    <property type="entry name" value="sixA"/>
    <property type="match status" value="1"/>
</dbReference>
<accession>A0A1I1PY57</accession>
<dbReference type="InterPro" id="IPR004449">
    <property type="entry name" value="SixA"/>
</dbReference>
<evidence type="ECO:0000313" key="1">
    <source>
        <dbReference type="EMBL" id="SFD10840.1"/>
    </source>
</evidence>
<dbReference type="OrthoDB" id="92610at2"/>
<dbReference type="SUPFAM" id="SSF53254">
    <property type="entry name" value="Phosphoglycerate mutase-like"/>
    <property type="match status" value="1"/>
</dbReference>
<dbReference type="Pfam" id="PF00300">
    <property type="entry name" value="His_Phos_1"/>
    <property type="match status" value="1"/>
</dbReference>
<name>A0A1I1PY57_9GAMM</name>
<dbReference type="CDD" id="cd07067">
    <property type="entry name" value="HP_PGM_like"/>
    <property type="match status" value="1"/>
</dbReference>
<sequence>MKKIYIMRHGQATAMCANDASRNLTNDGIAEVTKISSWLANRVSIDAVLVSPYIRAQQTLDLMRHNQTNIQFEQISTDFLPEASPAQTCDFLQALISLNSEYKTWLVVAHMPLVSYLVGEFCQGKMPIFNTGSIACIEYDELNLCGELVFLKSPQKI</sequence>
<proteinExistence type="predicted"/>
<dbReference type="STRING" id="1123010.SAMN02745724_03503"/>
<dbReference type="GO" id="GO:0101006">
    <property type="term" value="F:protein histidine phosphatase activity"/>
    <property type="evidence" value="ECO:0007669"/>
    <property type="project" value="InterPro"/>
</dbReference>